<name>A0AAP3DM90_BRELA</name>
<protein>
    <submittedName>
        <fullName evidence="1">Uncharacterized protein</fullName>
    </submittedName>
</protein>
<dbReference type="Proteomes" id="UP001077662">
    <property type="component" value="Unassembled WGS sequence"/>
</dbReference>
<evidence type="ECO:0000313" key="2">
    <source>
        <dbReference type="Proteomes" id="UP001077662"/>
    </source>
</evidence>
<accession>A0AAP3DM90</accession>
<organism evidence="1 2">
    <name type="scientific">Brevibacillus laterosporus</name>
    <name type="common">Bacillus laterosporus</name>
    <dbReference type="NCBI Taxonomy" id="1465"/>
    <lineage>
        <taxon>Bacteria</taxon>
        <taxon>Bacillati</taxon>
        <taxon>Bacillota</taxon>
        <taxon>Bacilli</taxon>
        <taxon>Bacillales</taxon>
        <taxon>Paenibacillaceae</taxon>
        <taxon>Brevibacillus</taxon>
    </lineage>
</organism>
<reference evidence="1" key="1">
    <citation type="submission" date="2022-09" db="EMBL/GenBank/DDBJ databases">
        <title>Genome analysis and characterization of larvicidal activity of Brevibacillus strains.</title>
        <authorList>
            <person name="Patrusheva E.V."/>
            <person name="Izotova A.O."/>
            <person name="Toshchakov S.V."/>
            <person name="Sineoky S.P."/>
        </authorList>
    </citation>
    <scope>NUCLEOTIDE SEQUENCE</scope>
    <source>
        <strain evidence="1">VKPM_B-13247</strain>
    </source>
</reference>
<sequence length="46" mass="5487">MNSKQIIPTNKFTQQEVEWVKLVIQSQDDPKAKEILRKIKKPFPTY</sequence>
<dbReference type="EMBL" id="JAPTNE010000077">
    <property type="protein sequence ID" value="MCZ0810402.1"/>
    <property type="molecule type" value="Genomic_DNA"/>
</dbReference>
<gene>
    <name evidence="1" type="ORF">O0554_26585</name>
</gene>
<evidence type="ECO:0000313" key="1">
    <source>
        <dbReference type="EMBL" id="MCZ0810402.1"/>
    </source>
</evidence>
<proteinExistence type="predicted"/>
<dbReference type="RefSeq" id="WP_181021773.1">
    <property type="nucleotide sequence ID" value="NZ_JANSGW010000077.1"/>
</dbReference>
<dbReference type="AlphaFoldDB" id="A0AAP3DM90"/>
<comment type="caution">
    <text evidence="1">The sequence shown here is derived from an EMBL/GenBank/DDBJ whole genome shotgun (WGS) entry which is preliminary data.</text>
</comment>